<dbReference type="EMBL" id="JAVDXO010000002">
    <property type="protein sequence ID" value="MDR7306151.1"/>
    <property type="molecule type" value="Genomic_DNA"/>
</dbReference>
<protein>
    <recommendedName>
        <fullName evidence="3">DUF1566 domain-containing protein</fullName>
    </recommendedName>
</protein>
<reference evidence="1 2" key="1">
    <citation type="submission" date="2023-07" db="EMBL/GenBank/DDBJ databases">
        <title>Sorghum-associated microbial communities from plants grown in Nebraska, USA.</title>
        <authorList>
            <person name="Schachtman D."/>
        </authorList>
    </citation>
    <scope>NUCLEOTIDE SEQUENCE [LARGE SCALE GENOMIC DNA]</scope>
    <source>
        <strain evidence="1 2">BE308</strain>
    </source>
</reference>
<name>A0ABU1ZNM2_9BURK</name>
<dbReference type="RefSeq" id="WP_310340836.1">
    <property type="nucleotide sequence ID" value="NZ_JAVDXO010000002.1"/>
</dbReference>
<dbReference type="Proteomes" id="UP001268089">
    <property type="component" value="Unassembled WGS sequence"/>
</dbReference>
<keyword evidence="2" id="KW-1185">Reference proteome</keyword>
<gene>
    <name evidence="1" type="ORF">J2X15_001429</name>
</gene>
<proteinExistence type="predicted"/>
<accession>A0ABU1ZNM2</accession>
<comment type="caution">
    <text evidence="1">The sequence shown here is derived from an EMBL/GenBank/DDBJ whole genome shotgun (WGS) entry which is preliminary data.</text>
</comment>
<evidence type="ECO:0000313" key="1">
    <source>
        <dbReference type="EMBL" id="MDR7306151.1"/>
    </source>
</evidence>
<organism evidence="1 2">
    <name type="scientific">Rhodoferax saidenbachensis</name>
    <dbReference type="NCBI Taxonomy" id="1484693"/>
    <lineage>
        <taxon>Bacteria</taxon>
        <taxon>Pseudomonadati</taxon>
        <taxon>Pseudomonadota</taxon>
        <taxon>Betaproteobacteria</taxon>
        <taxon>Burkholderiales</taxon>
        <taxon>Comamonadaceae</taxon>
        <taxon>Rhodoferax</taxon>
    </lineage>
</organism>
<evidence type="ECO:0008006" key="3">
    <source>
        <dbReference type="Google" id="ProtNLM"/>
    </source>
</evidence>
<evidence type="ECO:0000313" key="2">
    <source>
        <dbReference type="Proteomes" id="UP001268089"/>
    </source>
</evidence>
<sequence length="64" mass="7173">MTSINKGGATIDLEQFPNTAPTGYWTASAYPHRDYYVWYVYFAGDAFGDATSANYAIRLVRNDP</sequence>